<evidence type="ECO:0000256" key="2">
    <source>
        <dbReference type="ARBA" id="ARBA00004749"/>
    </source>
</evidence>
<dbReference type="PANTHER" id="PTHR43876:SF8">
    <property type="entry name" value="2-OCTAPRENYL-6-METHOXYPHENOL HYDROXYLASE"/>
    <property type="match status" value="1"/>
</dbReference>
<evidence type="ECO:0000256" key="3">
    <source>
        <dbReference type="ARBA" id="ARBA00005349"/>
    </source>
</evidence>
<dbReference type="InterPro" id="IPR036188">
    <property type="entry name" value="FAD/NAD-bd_sf"/>
</dbReference>
<dbReference type="GO" id="GO:0006744">
    <property type="term" value="P:ubiquinone biosynthetic process"/>
    <property type="evidence" value="ECO:0007669"/>
    <property type="project" value="InterPro"/>
</dbReference>
<dbReference type="InterPro" id="IPR051205">
    <property type="entry name" value="UbiH/COQ6_monooxygenase"/>
</dbReference>
<evidence type="ECO:0000256" key="5">
    <source>
        <dbReference type="ARBA" id="ARBA00022827"/>
    </source>
</evidence>
<protein>
    <submittedName>
        <fullName evidence="9">2-octaprenyl-6-methoxyphenyl hydroxylase</fullName>
    </submittedName>
</protein>
<organism evidence="9 10">
    <name type="scientific">Marinicella pacifica</name>
    <dbReference type="NCBI Taxonomy" id="1171543"/>
    <lineage>
        <taxon>Bacteria</taxon>
        <taxon>Pseudomonadati</taxon>
        <taxon>Pseudomonadota</taxon>
        <taxon>Gammaproteobacteria</taxon>
        <taxon>Lysobacterales</taxon>
        <taxon>Marinicellaceae</taxon>
        <taxon>Marinicella</taxon>
    </lineage>
</organism>
<dbReference type="GO" id="GO:0071949">
    <property type="term" value="F:FAD binding"/>
    <property type="evidence" value="ECO:0007669"/>
    <property type="project" value="InterPro"/>
</dbReference>
<reference evidence="9" key="1">
    <citation type="journal article" date="2014" name="Int. J. Syst. Evol. Microbiol.">
        <title>Complete genome sequence of Corynebacterium casei LMG S-19264T (=DSM 44701T), isolated from a smear-ripened cheese.</title>
        <authorList>
            <consortium name="US DOE Joint Genome Institute (JGI-PGF)"/>
            <person name="Walter F."/>
            <person name="Albersmeier A."/>
            <person name="Kalinowski J."/>
            <person name="Ruckert C."/>
        </authorList>
    </citation>
    <scope>NUCLEOTIDE SEQUENCE</scope>
    <source>
        <strain evidence="9">CGMCC 1.12181</strain>
    </source>
</reference>
<evidence type="ECO:0000313" key="9">
    <source>
        <dbReference type="EMBL" id="GGF89868.1"/>
    </source>
</evidence>
<evidence type="ECO:0000256" key="6">
    <source>
        <dbReference type="ARBA" id="ARBA00023002"/>
    </source>
</evidence>
<dbReference type="NCBIfam" id="TIGR01988">
    <property type="entry name" value="Ubi-OHases"/>
    <property type="match status" value="1"/>
</dbReference>
<evidence type="ECO:0000259" key="8">
    <source>
        <dbReference type="Pfam" id="PF01494"/>
    </source>
</evidence>
<name>A0A917CL79_9GAMM</name>
<evidence type="ECO:0000256" key="1">
    <source>
        <dbReference type="ARBA" id="ARBA00001974"/>
    </source>
</evidence>
<accession>A0A917CL79</accession>
<dbReference type="Pfam" id="PF01494">
    <property type="entry name" value="FAD_binding_3"/>
    <property type="match status" value="1"/>
</dbReference>
<sequence>MAPHKDIDYDITIVGGGLVGLAAALSLAGENCLVHLLEAGEPEKIMANRHPSFDDRTLVINPASRLFWQQLDLWKDLLPHCTAVNRVHVSQKGRFGSVRFDRERLQVDYLAHVIEAKVLGRCLWLQVMRHPHITLSAPAELTEFSSGDQDVLIQYKSPSKPNSHRSKLLLAADGARSAVRQKLGLKTITKNYHRTAIVANVMTELPHRHCAYERLTNTGPMALLPFHDRLGLIWSLPEAQAQQLLKLGDSEFTQGLQEAIGYRLGRISRIGKRSAYPLYRICVPQQFKQRVLLLGNAAHTVSPVSAQGLNLGVRGIQRLTAVIKKALKTQQDIGNDGVLSEYQRQSQPDQQAILQYTDDLMTWFKIDQPLVNGLRALGLLAVDSSVGLQRQFYRLAGGLAEMTS</sequence>
<reference evidence="9" key="2">
    <citation type="submission" date="2020-09" db="EMBL/GenBank/DDBJ databases">
        <authorList>
            <person name="Sun Q."/>
            <person name="Zhou Y."/>
        </authorList>
    </citation>
    <scope>NUCLEOTIDE SEQUENCE</scope>
    <source>
        <strain evidence="9">CGMCC 1.12181</strain>
    </source>
</reference>
<feature type="domain" description="FAD-binding" evidence="8">
    <location>
        <begin position="9"/>
        <end position="355"/>
    </location>
</feature>
<dbReference type="SUPFAM" id="SSF51905">
    <property type="entry name" value="FAD/NAD(P)-binding domain"/>
    <property type="match status" value="1"/>
</dbReference>
<keyword evidence="10" id="KW-1185">Reference proteome</keyword>
<dbReference type="RefSeq" id="WP_188364477.1">
    <property type="nucleotide sequence ID" value="NZ_BAABJF010000017.1"/>
</dbReference>
<comment type="caution">
    <text evidence="9">The sequence shown here is derived from an EMBL/GenBank/DDBJ whole genome shotgun (WGS) entry which is preliminary data.</text>
</comment>
<evidence type="ECO:0000256" key="4">
    <source>
        <dbReference type="ARBA" id="ARBA00022630"/>
    </source>
</evidence>
<dbReference type="AlphaFoldDB" id="A0A917CL79"/>
<dbReference type="Proteomes" id="UP000605253">
    <property type="component" value="Unassembled WGS sequence"/>
</dbReference>
<dbReference type="InterPro" id="IPR010971">
    <property type="entry name" value="UbiH/COQ6"/>
</dbReference>
<evidence type="ECO:0000256" key="7">
    <source>
        <dbReference type="ARBA" id="ARBA00023033"/>
    </source>
</evidence>
<gene>
    <name evidence="9" type="ORF">GCM10011365_08790</name>
</gene>
<comment type="pathway">
    <text evidence="2">Cofactor biosynthesis; ubiquinone biosynthesis.</text>
</comment>
<keyword evidence="7" id="KW-0503">Monooxygenase</keyword>
<keyword evidence="4" id="KW-0285">Flavoprotein</keyword>
<keyword evidence="5" id="KW-0274">FAD</keyword>
<dbReference type="EMBL" id="BMEO01000003">
    <property type="protein sequence ID" value="GGF89868.1"/>
    <property type="molecule type" value="Genomic_DNA"/>
</dbReference>
<dbReference type="PANTHER" id="PTHR43876">
    <property type="entry name" value="UBIQUINONE BIOSYNTHESIS MONOOXYGENASE COQ6, MITOCHONDRIAL"/>
    <property type="match status" value="1"/>
</dbReference>
<dbReference type="GO" id="GO:0008681">
    <property type="term" value="F:2-octaprenyl-6-methoxyphenol hydroxylase activity"/>
    <property type="evidence" value="ECO:0007669"/>
    <property type="project" value="TreeGrafter"/>
</dbReference>
<dbReference type="PRINTS" id="PR00420">
    <property type="entry name" value="RNGMNOXGNASE"/>
</dbReference>
<keyword evidence="6" id="KW-0560">Oxidoreductase</keyword>
<dbReference type="InterPro" id="IPR002938">
    <property type="entry name" value="FAD-bd"/>
</dbReference>
<evidence type="ECO:0000313" key="10">
    <source>
        <dbReference type="Proteomes" id="UP000605253"/>
    </source>
</evidence>
<proteinExistence type="inferred from homology"/>
<comment type="cofactor">
    <cofactor evidence="1">
        <name>FAD</name>
        <dbReference type="ChEBI" id="CHEBI:57692"/>
    </cofactor>
</comment>
<dbReference type="Gene3D" id="3.50.50.60">
    <property type="entry name" value="FAD/NAD(P)-binding domain"/>
    <property type="match status" value="2"/>
</dbReference>
<comment type="similarity">
    <text evidence="3">Belongs to the UbiH/COQ6 family.</text>
</comment>